<name>A0A9K3M775_9STRA</name>
<dbReference type="EMBL" id="JAGRRH010000002">
    <property type="protein sequence ID" value="KAG7373426.1"/>
    <property type="molecule type" value="Genomic_DNA"/>
</dbReference>
<accession>A0A9K3M775</accession>
<dbReference type="AlphaFoldDB" id="A0A9K3M775"/>
<comment type="caution">
    <text evidence="3">The sequence shown here is derived from an EMBL/GenBank/DDBJ whole genome shotgun (WGS) entry which is preliminary data.</text>
</comment>
<feature type="transmembrane region" description="Helical" evidence="2">
    <location>
        <begin position="446"/>
        <end position="470"/>
    </location>
</feature>
<proteinExistence type="predicted"/>
<evidence type="ECO:0000313" key="4">
    <source>
        <dbReference type="Proteomes" id="UP000693970"/>
    </source>
</evidence>
<protein>
    <submittedName>
        <fullName evidence="3">Bestrophin, RFP-TM, chloride channel</fullName>
    </submittedName>
</protein>
<keyword evidence="2" id="KW-1133">Transmembrane helix</keyword>
<keyword evidence="4" id="KW-1185">Reference proteome</keyword>
<sequence>MMELSSMRDNQEIITRCHQSHQSLRQWRKTTRRLSCLAGMLFLISSDFVPCHAQQYHYQRQQQQPVSRRRQRRPLLNPNPTASVIMEDLEDQVRAMNNIMHPEYDPTAIDDILEEVMGSFHSEDTSVVVVDRFLPSRIWMWQQWSGTALKHCFWMAYSNMLSSALMCLFLRRIVYGDWKVWCLPPYTTPIIAGMDPSTIMVPQINRAGLQILDMMHVLWKSLQLLTTILLVVFVGQAYSFWTACYVLCRDTIQGTIHDLLLLASSRAARRRNGTYTPDAERFLNQLRHQLRAFHVWYWASQTNRYRLLLTDPATSRMVAKGLLTQHEKETLDRKMAIPKTQRHWILLEWISMSIQEASAQQSMGTNERDRRRPFSRLGSLRKDTVLKGVGLDHVLLEKICVLRKGCQQLGNKLAARIPMPYVHLVRILVDSYLLLAPIALYKELGIFAAVATAILSIFYLGLLELAFAMLDPLDDNDQDPSGEDNQDTFLYLDVSVLLRETATISQRWIDAGSKLRNKWK</sequence>
<keyword evidence="2" id="KW-0812">Transmembrane</keyword>
<dbReference type="Pfam" id="PF01062">
    <property type="entry name" value="Bestrophin"/>
    <property type="match status" value="1"/>
</dbReference>
<organism evidence="3 4">
    <name type="scientific">Nitzschia inconspicua</name>
    <dbReference type="NCBI Taxonomy" id="303405"/>
    <lineage>
        <taxon>Eukaryota</taxon>
        <taxon>Sar</taxon>
        <taxon>Stramenopiles</taxon>
        <taxon>Ochrophyta</taxon>
        <taxon>Bacillariophyta</taxon>
        <taxon>Bacillariophyceae</taxon>
        <taxon>Bacillariophycidae</taxon>
        <taxon>Bacillariales</taxon>
        <taxon>Bacillariaceae</taxon>
        <taxon>Nitzschia</taxon>
    </lineage>
</organism>
<dbReference type="InterPro" id="IPR021134">
    <property type="entry name" value="Bestrophin-like"/>
</dbReference>
<evidence type="ECO:0000313" key="3">
    <source>
        <dbReference type="EMBL" id="KAG7373426.1"/>
    </source>
</evidence>
<keyword evidence="2" id="KW-0472">Membrane</keyword>
<reference evidence="3" key="1">
    <citation type="journal article" date="2021" name="Sci. Rep.">
        <title>Diploid genomic architecture of Nitzschia inconspicua, an elite biomass production diatom.</title>
        <authorList>
            <person name="Oliver A."/>
            <person name="Podell S."/>
            <person name="Pinowska A."/>
            <person name="Traller J.C."/>
            <person name="Smith S.R."/>
            <person name="McClure R."/>
            <person name="Beliaev A."/>
            <person name="Bohutskyi P."/>
            <person name="Hill E.A."/>
            <person name="Rabines A."/>
            <person name="Zheng H."/>
            <person name="Allen L.Z."/>
            <person name="Kuo A."/>
            <person name="Grigoriev I.V."/>
            <person name="Allen A.E."/>
            <person name="Hazlebeck D."/>
            <person name="Allen E.E."/>
        </authorList>
    </citation>
    <scope>NUCLEOTIDE SEQUENCE</scope>
    <source>
        <strain evidence="3">Hildebrandi</strain>
    </source>
</reference>
<evidence type="ECO:0000256" key="2">
    <source>
        <dbReference type="SAM" id="Phobius"/>
    </source>
</evidence>
<feature type="transmembrane region" description="Helical" evidence="2">
    <location>
        <begin position="224"/>
        <end position="248"/>
    </location>
</feature>
<reference evidence="3" key="2">
    <citation type="submission" date="2021-04" db="EMBL/GenBank/DDBJ databases">
        <authorList>
            <person name="Podell S."/>
        </authorList>
    </citation>
    <scope>NUCLEOTIDE SEQUENCE</scope>
    <source>
        <strain evidence="3">Hildebrandi</strain>
    </source>
</reference>
<feature type="transmembrane region" description="Helical" evidence="2">
    <location>
        <begin position="421"/>
        <end position="440"/>
    </location>
</feature>
<gene>
    <name evidence="3" type="ORF">IV203_034150</name>
</gene>
<dbReference type="GO" id="GO:0005254">
    <property type="term" value="F:chloride channel activity"/>
    <property type="evidence" value="ECO:0007669"/>
    <property type="project" value="InterPro"/>
</dbReference>
<dbReference type="OrthoDB" id="44299at2759"/>
<feature type="region of interest" description="Disordered" evidence="1">
    <location>
        <begin position="60"/>
        <end position="79"/>
    </location>
</feature>
<dbReference type="Proteomes" id="UP000693970">
    <property type="component" value="Unassembled WGS sequence"/>
</dbReference>
<evidence type="ECO:0000256" key="1">
    <source>
        <dbReference type="SAM" id="MobiDB-lite"/>
    </source>
</evidence>